<dbReference type="SUPFAM" id="SSF53623">
    <property type="entry name" value="MurD-like peptide ligases, catalytic domain"/>
    <property type="match status" value="1"/>
</dbReference>
<organism evidence="7 8">
    <name type="scientific">Pilibacter termitis</name>
    <dbReference type="NCBI Taxonomy" id="263852"/>
    <lineage>
        <taxon>Bacteria</taxon>
        <taxon>Bacillati</taxon>
        <taxon>Bacillota</taxon>
        <taxon>Bacilli</taxon>
        <taxon>Lactobacillales</taxon>
        <taxon>Enterococcaceae</taxon>
        <taxon>Pilibacter</taxon>
    </lineage>
</organism>
<dbReference type="SUPFAM" id="SSF53244">
    <property type="entry name" value="MurD-like peptide ligases, peptide-binding domain"/>
    <property type="match status" value="1"/>
</dbReference>
<feature type="binding site" evidence="3">
    <location>
        <begin position="168"/>
        <end position="169"/>
    </location>
    <ligand>
        <name>UDP-N-acetyl-alpha-D-muramoyl-L-alanyl-D-glutamate</name>
        <dbReference type="ChEBI" id="CHEBI:83900"/>
    </ligand>
</feature>
<dbReference type="InterPro" id="IPR013221">
    <property type="entry name" value="Mur_ligase_cen"/>
</dbReference>
<dbReference type="InterPro" id="IPR036615">
    <property type="entry name" value="Mur_ligase_C_dom_sf"/>
</dbReference>
<dbReference type="PANTHER" id="PTHR23135:SF4">
    <property type="entry name" value="UDP-N-ACETYLMURAMOYL-L-ALANYL-D-GLUTAMATE--2,6-DIAMINOPIMELATE LIGASE MURE HOMOLOG, CHLOROPLASTIC"/>
    <property type="match status" value="1"/>
</dbReference>
<dbReference type="SUPFAM" id="SSF63418">
    <property type="entry name" value="MurE/MurF N-terminal domain"/>
    <property type="match status" value="1"/>
</dbReference>
<feature type="domain" description="Mur ligase C-terminal" evidence="5">
    <location>
        <begin position="352"/>
        <end position="479"/>
    </location>
</feature>
<comment type="catalytic activity">
    <reaction evidence="3">
        <text>UDP-N-acetyl-alpha-D-muramoyl-L-alanyl-D-glutamate + L-lysine + ATP = UDP-N-acetyl-alpha-D-muramoyl-L-alanyl-gamma-D-glutamyl-L-lysine + ADP + phosphate + H(+)</text>
        <dbReference type="Rhea" id="RHEA:17969"/>
        <dbReference type="ChEBI" id="CHEBI:15378"/>
        <dbReference type="ChEBI" id="CHEBI:30616"/>
        <dbReference type="ChEBI" id="CHEBI:32551"/>
        <dbReference type="ChEBI" id="CHEBI:43474"/>
        <dbReference type="ChEBI" id="CHEBI:83900"/>
        <dbReference type="ChEBI" id="CHEBI:83903"/>
        <dbReference type="ChEBI" id="CHEBI:456216"/>
        <dbReference type="EC" id="6.3.2.7"/>
    </reaction>
</comment>
<dbReference type="OrthoDB" id="9800958at2"/>
<dbReference type="GO" id="GO:0051301">
    <property type="term" value="P:cell division"/>
    <property type="evidence" value="ECO:0007669"/>
    <property type="project" value="UniProtKB-KW"/>
</dbReference>
<dbReference type="GO" id="GO:0005524">
    <property type="term" value="F:ATP binding"/>
    <property type="evidence" value="ECO:0007669"/>
    <property type="project" value="UniProtKB-UniRule"/>
</dbReference>
<dbReference type="InterPro" id="IPR035911">
    <property type="entry name" value="MurE/MurF_N"/>
</dbReference>
<keyword evidence="3 4" id="KW-0131">Cell cycle</keyword>
<keyword evidence="3 7" id="KW-0436">Ligase</keyword>
<dbReference type="NCBIfam" id="TIGR01085">
    <property type="entry name" value="murE"/>
    <property type="match status" value="1"/>
</dbReference>
<comment type="PTM">
    <text evidence="3">Carboxylation is probably crucial for Mg(2+) binding and, consequently, for the gamma-phosphate positioning of ATP.</text>
</comment>
<dbReference type="NCBIfam" id="NF010628">
    <property type="entry name" value="PRK14022.1"/>
    <property type="match status" value="1"/>
</dbReference>
<dbReference type="InterPro" id="IPR036565">
    <property type="entry name" value="Mur-like_cat_sf"/>
</dbReference>
<dbReference type="STRING" id="263852.SAMN02745116_00889"/>
<dbReference type="EMBL" id="FUXI01000007">
    <property type="protein sequence ID" value="SJZ60320.1"/>
    <property type="molecule type" value="Genomic_DNA"/>
</dbReference>
<dbReference type="AlphaFoldDB" id="A0A1T4LZZ2"/>
<evidence type="ECO:0000313" key="8">
    <source>
        <dbReference type="Proteomes" id="UP000190328"/>
    </source>
</evidence>
<gene>
    <name evidence="3" type="primary">murE</name>
    <name evidence="7" type="ORF">SAMN02745116_00889</name>
</gene>
<proteinExistence type="inferred from homology"/>
<dbReference type="Proteomes" id="UP000190328">
    <property type="component" value="Unassembled WGS sequence"/>
</dbReference>
<evidence type="ECO:0000313" key="7">
    <source>
        <dbReference type="EMBL" id="SJZ60320.1"/>
    </source>
</evidence>
<dbReference type="GO" id="GO:0008360">
    <property type="term" value="P:regulation of cell shape"/>
    <property type="evidence" value="ECO:0007669"/>
    <property type="project" value="UniProtKB-KW"/>
</dbReference>
<dbReference type="RefSeq" id="WP_078806833.1">
    <property type="nucleotide sequence ID" value="NZ_FUXI01000007.1"/>
</dbReference>
<comment type="subcellular location">
    <subcellularLocation>
        <location evidence="3 4">Cytoplasm</location>
    </subcellularLocation>
</comment>
<name>A0A1T4LZZ2_9ENTE</name>
<keyword evidence="3" id="KW-0460">Magnesium</keyword>
<keyword evidence="3 4" id="KW-0133">Cell shape</keyword>
<dbReference type="HAMAP" id="MF_00208">
    <property type="entry name" value="MurE"/>
    <property type="match status" value="1"/>
</dbReference>
<feature type="binding site" evidence="3">
    <location>
        <position position="203"/>
    </location>
    <ligand>
        <name>UDP-N-acetyl-alpha-D-muramoyl-L-alanyl-D-glutamate</name>
        <dbReference type="ChEBI" id="CHEBI:83900"/>
    </ligand>
</feature>
<reference evidence="7 8" key="1">
    <citation type="submission" date="2017-02" db="EMBL/GenBank/DDBJ databases">
        <authorList>
            <person name="Peterson S.W."/>
        </authorList>
    </citation>
    <scope>NUCLEOTIDE SEQUENCE [LARGE SCALE GENOMIC DNA]</scope>
    <source>
        <strain evidence="7 8">ATCC BAA-1030</strain>
    </source>
</reference>
<feature type="modified residue" description="N6-carboxylysine" evidence="3">
    <location>
        <position position="237"/>
    </location>
</feature>
<comment type="pathway">
    <text evidence="1 3 4">Cell wall biogenesis; peptidoglycan biosynthesis.</text>
</comment>
<comment type="similarity">
    <text evidence="2 3">Belongs to the MurCDEF family. MurE subfamily.</text>
</comment>
<keyword evidence="3" id="KW-0067">ATP-binding</keyword>
<keyword evidence="3 4" id="KW-0961">Cell wall biogenesis/degradation</keyword>
<protein>
    <recommendedName>
        <fullName evidence="3">UDP-N-acetylmuramoyl-L-alanyl-D-glutamate--L-lysine ligase</fullName>
        <ecNumber evidence="3">6.3.2.7</ecNumber>
    </recommendedName>
    <alternativeName>
        <fullName evidence="3">L-lysine-adding enzyme</fullName>
    </alternativeName>
    <alternativeName>
        <fullName evidence="3">UDP-MurNAc-L-Ala-D-Glu:L-Lys ligase</fullName>
    </alternativeName>
    <alternativeName>
        <fullName evidence="3">UDP-MurNAc-tripeptide synthetase</fullName>
    </alternativeName>
    <alternativeName>
        <fullName evidence="3">UDP-N-acetylmuramyl-tripeptide synthetase</fullName>
    </alternativeName>
</protein>
<dbReference type="Pfam" id="PF02875">
    <property type="entry name" value="Mur_ligase_C"/>
    <property type="match status" value="1"/>
</dbReference>
<comment type="function">
    <text evidence="3">Catalyzes the addition of L-lysine to the nucleotide precursor UDP-N-acetylmuramoyl-L-alanyl-D-glutamate (UMAG) in the biosynthesis of bacterial cell-wall peptidoglycan.</text>
</comment>
<keyword evidence="3 4" id="KW-0132">Cell division</keyword>
<evidence type="ECO:0000259" key="5">
    <source>
        <dbReference type="Pfam" id="PF02875"/>
    </source>
</evidence>
<dbReference type="GO" id="GO:0005737">
    <property type="term" value="C:cytoplasm"/>
    <property type="evidence" value="ECO:0007669"/>
    <property type="project" value="UniProtKB-SubCell"/>
</dbReference>
<evidence type="ECO:0000256" key="2">
    <source>
        <dbReference type="ARBA" id="ARBA00005898"/>
    </source>
</evidence>
<feature type="short sequence motif" description="L-lysine recognition motif" evidence="3">
    <location>
        <begin position="425"/>
        <end position="428"/>
    </location>
</feature>
<keyword evidence="3 4" id="KW-0573">Peptidoglycan synthesis</keyword>
<dbReference type="Pfam" id="PF08245">
    <property type="entry name" value="Mur_ligase_M"/>
    <property type="match status" value="1"/>
</dbReference>
<evidence type="ECO:0000256" key="3">
    <source>
        <dbReference type="HAMAP-Rule" id="MF_00208"/>
    </source>
</evidence>
<dbReference type="Gene3D" id="3.40.1190.10">
    <property type="entry name" value="Mur-like, catalytic domain"/>
    <property type="match status" value="1"/>
</dbReference>
<evidence type="ECO:0000259" key="6">
    <source>
        <dbReference type="Pfam" id="PF08245"/>
    </source>
</evidence>
<feature type="binding site" evidence="3">
    <location>
        <position position="195"/>
    </location>
    <ligand>
        <name>UDP-N-acetyl-alpha-D-muramoyl-L-alanyl-D-glutamate</name>
        <dbReference type="ChEBI" id="CHEBI:83900"/>
    </ligand>
</feature>
<dbReference type="GO" id="GO:0000287">
    <property type="term" value="F:magnesium ion binding"/>
    <property type="evidence" value="ECO:0007669"/>
    <property type="project" value="UniProtKB-UniRule"/>
</dbReference>
<sequence>MRLNFNRVREILVKDNLFREMIVEGKWFYETPETVAKREFYNLSYDSRQTDKDTLFFVKGMNFKEEFLKKAVEENGLEFYVSEVVYDVEATAIIVSDVKKAMSLLAQAFYDFPQNDLKIIAFTGTKGKTTSAYFAKAILDETTKCKTALLSTMNTTLDGVTFFKSQLTTPESLDLFRMMNEARENGMTHLIMEVSSQAYKTSRVYGLLFDVGIFLNISPDHIGPIEHPSFEDYFYCKRQILSHSKAIVLNREADYFELLKEEALSQEKQVLIYGTSKEDVDVFVQTNKEKVFSFTLENGERSNFSELNGEYSLRLSGDFNKGNALAASLASLLVGASKEEIKTGVAQTTVPGRMETLELANGATVYVDYAHNKISLSSLLSEVRKQHTGKMIVVLGSPGNKGESRRSDFGEVLSEQADIVILTADDPNYENPKTIAKEIQLAMKHPRETHVEIDRERAIALAISLAENPEDAVVLAGKGADLYQIVEGKRVEYLGDFEVARRMSEG</sequence>
<dbReference type="GO" id="GO:0047482">
    <property type="term" value="F:UDP-N-acetylmuramoyl-L-alanyl-D-glutamate-L-lysine ligase activity"/>
    <property type="evidence" value="ECO:0007669"/>
    <property type="project" value="UniProtKB-UniRule"/>
</dbReference>
<dbReference type="Gene3D" id="3.40.1390.10">
    <property type="entry name" value="MurE/MurF, N-terminal domain"/>
    <property type="match status" value="1"/>
</dbReference>
<dbReference type="GO" id="GO:0009252">
    <property type="term" value="P:peptidoglycan biosynthetic process"/>
    <property type="evidence" value="ECO:0007669"/>
    <property type="project" value="UniProtKB-UniRule"/>
</dbReference>
<keyword evidence="8" id="KW-1185">Reference proteome</keyword>
<feature type="binding site" evidence="3">
    <location>
        <begin position="124"/>
        <end position="130"/>
    </location>
    <ligand>
        <name>ATP</name>
        <dbReference type="ChEBI" id="CHEBI:30616"/>
    </ligand>
</feature>
<accession>A0A1T4LZZ2</accession>
<comment type="cofactor">
    <cofactor evidence="3">
        <name>Mg(2+)</name>
        <dbReference type="ChEBI" id="CHEBI:18420"/>
    </cofactor>
</comment>
<feature type="binding site" evidence="3">
    <location>
        <position position="47"/>
    </location>
    <ligand>
        <name>UDP-N-acetyl-alpha-D-muramoyl-L-alanyl-D-glutamate</name>
        <dbReference type="ChEBI" id="CHEBI:83900"/>
    </ligand>
</feature>
<dbReference type="InterPro" id="IPR005761">
    <property type="entry name" value="UDP-N-AcMur-Glu-dNH2Pim_ligase"/>
</dbReference>
<dbReference type="PANTHER" id="PTHR23135">
    <property type="entry name" value="MUR LIGASE FAMILY MEMBER"/>
    <property type="match status" value="1"/>
</dbReference>
<feature type="domain" description="Mur ligase central" evidence="6">
    <location>
        <begin position="123"/>
        <end position="330"/>
    </location>
</feature>
<dbReference type="EC" id="6.3.2.7" evidence="3"/>
<dbReference type="InterPro" id="IPR004101">
    <property type="entry name" value="Mur_ligase_C"/>
</dbReference>
<keyword evidence="3" id="KW-0547">Nucleotide-binding</keyword>
<evidence type="ECO:0000256" key="4">
    <source>
        <dbReference type="RuleBase" id="RU004135"/>
    </source>
</evidence>
<evidence type="ECO:0000256" key="1">
    <source>
        <dbReference type="ARBA" id="ARBA00004752"/>
    </source>
</evidence>
<dbReference type="Gene3D" id="3.90.190.20">
    <property type="entry name" value="Mur ligase, C-terminal domain"/>
    <property type="match status" value="1"/>
</dbReference>
<keyword evidence="3" id="KW-0963">Cytoplasm</keyword>
<dbReference type="UniPathway" id="UPA00219"/>
<dbReference type="GO" id="GO:0071555">
    <property type="term" value="P:cell wall organization"/>
    <property type="evidence" value="ECO:0007669"/>
    <property type="project" value="UniProtKB-KW"/>
</dbReference>
<comment type="caution">
    <text evidence="3">Lacks conserved residue(s) required for the propagation of feature annotation.</text>
</comment>